<dbReference type="CDD" id="cd06261">
    <property type="entry name" value="TM_PBP2"/>
    <property type="match status" value="1"/>
</dbReference>
<name>A0A1H1HDU0_9BURK</name>
<dbReference type="EMBL" id="FNKX01000001">
    <property type="protein sequence ID" value="SDR23611.1"/>
    <property type="molecule type" value="Genomic_DNA"/>
</dbReference>
<dbReference type="InterPro" id="IPR000515">
    <property type="entry name" value="MetI-like"/>
</dbReference>
<keyword evidence="10" id="KW-1185">Reference proteome</keyword>
<organism evidence="9 10">
    <name type="scientific">Paraburkholderia tuberum</name>
    <dbReference type="NCBI Taxonomy" id="157910"/>
    <lineage>
        <taxon>Bacteria</taxon>
        <taxon>Pseudomonadati</taxon>
        <taxon>Pseudomonadota</taxon>
        <taxon>Betaproteobacteria</taxon>
        <taxon>Burkholderiales</taxon>
        <taxon>Burkholderiaceae</taxon>
        <taxon>Paraburkholderia</taxon>
    </lineage>
</organism>
<sequence length="260" mass="28249">MFPAFRSPRFLCSIGTLAATLAAWYVLTALTGIVAASRFPTPFDTWQALAQVVTVGYADGRLDQHIVQSVKLVLYGFATAAVTGVPLGLWMGYSARAQAFFNPIFLLLRPIPPLAWIPLAIVWLGLGDSAKVMVIWFAAFVPCVINSFAGVRNLDVPMLEAAEMLGLRRSRFVLEVMIPGALPMIFTGLRLSLQASWTTLVAGELIGSVKGLGHLLTQGSLDIYPAMIVVAMLTVALCGWLMTVALGQIERQLMPWRANR</sequence>
<dbReference type="GO" id="GO:0005886">
    <property type="term" value="C:plasma membrane"/>
    <property type="evidence" value="ECO:0007669"/>
    <property type="project" value="UniProtKB-SubCell"/>
</dbReference>
<evidence type="ECO:0000256" key="4">
    <source>
        <dbReference type="ARBA" id="ARBA00022692"/>
    </source>
</evidence>
<evidence type="ECO:0000256" key="2">
    <source>
        <dbReference type="ARBA" id="ARBA00022448"/>
    </source>
</evidence>
<protein>
    <submittedName>
        <fullName evidence="9">NitT/TauT family transport system permease protein/taurine transport system permease protein</fullName>
    </submittedName>
</protein>
<evidence type="ECO:0000256" key="1">
    <source>
        <dbReference type="ARBA" id="ARBA00004651"/>
    </source>
</evidence>
<evidence type="ECO:0000256" key="5">
    <source>
        <dbReference type="ARBA" id="ARBA00022989"/>
    </source>
</evidence>
<reference evidence="10" key="1">
    <citation type="submission" date="2016-10" db="EMBL/GenBank/DDBJ databases">
        <authorList>
            <person name="Varghese N."/>
            <person name="Submissions S."/>
        </authorList>
    </citation>
    <scope>NUCLEOTIDE SEQUENCE [LARGE SCALE GENOMIC DNA]</scope>
    <source>
        <strain evidence="10">DUS833</strain>
    </source>
</reference>
<keyword evidence="3" id="KW-1003">Cell membrane</keyword>
<evidence type="ECO:0000256" key="7">
    <source>
        <dbReference type="RuleBase" id="RU363032"/>
    </source>
</evidence>
<gene>
    <name evidence="9" type="ORF">SAMN05445850_3486</name>
</gene>
<dbReference type="SUPFAM" id="SSF161098">
    <property type="entry name" value="MetI-like"/>
    <property type="match status" value="1"/>
</dbReference>
<feature type="transmembrane region" description="Helical" evidence="7">
    <location>
        <begin position="72"/>
        <end position="93"/>
    </location>
</feature>
<dbReference type="Pfam" id="PF00528">
    <property type="entry name" value="BPD_transp_1"/>
    <property type="match status" value="1"/>
</dbReference>
<keyword evidence="2 7" id="KW-0813">Transport</keyword>
<dbReference type="AlphaFoldDB" id="A0A1H1HDU0"/>
<feature type="domain" description="ABC transmembrane type-1" evidence="8">
    <location>
        <begin position="66"/>
        <end position="245"/>
    </location>
</feature>
<feature type="transmembrane region" description="Helical" evidence="7">
    <location>
        <begin position="132"/>
        <end position="151"/>
    </location>
</feature>
<dbReference type="InterPro" id="IPR035906">
    <property type="entry name" value="MetI-like_sf"/>
</dbReference>
<keyword evidence="4 7" id="KW-0812">Transmembrane</keyword>
<evidence type="ECO:0000259" key="8">
    <source>
        <dbReference type="PROSITE" id="PS50928"/>
    </source>
</evidence>
<evidence type="ECO:0000256" key="3">
    <source>
        <dbReference type="ARBA" id="ARBA00022475"/>
    </source>
</evidence>
<dbReference type="GO" id="GO:0055085">
    <property type="term" value="P:transmembrane transport"/>
    <property type="evidence" value="ECO:0007669"/>
    <property type="project" value="InterPro"/>
</dbReference>
<feature type="transmembrane region" description="Helical" evidence="7">
    <location>
        <begin position="105"/>
        <end position="126"/>
    </location>
</feature>
<dbReference type="RefSeq" id="WP_090805782.1">
    <property type="nucleotide sequence ID" value="NZ_FNKX01000001.1"/>
</dbReference>
<comment type="similarity">
    <text evidence="7">Belongs to the binding-protein-dependent transport system permease family.</text>
</comment>
<keyword evidence="6 7" id="KW-0472">Membrane</keyword>
<dbReference type="PANTHER" id="PTHR30151">
    <property type="entry name" value="ALKANE SULFONATE ABC TRANSPORTER-RELATED, MEMBRANE SUBUNIT"/>
    <property type="match status" value="1"/>
</dbReference>
<dbReference type="Gene3D" id="1.10.3720.10">
    <property type="entry name" value="MetI-like"/>
    <property type="match status" value="1"/>
</dbReference>
<evidence type="ECO:0000313" key="9">
    <source>
        <dbReference type="EMBL" id="SDR23611.1"/>
    </source>
</evidence>
<dbReference type="PANTHER" id="PTHR30151:SF25">
    <property type="entry name" value="TAURINE TRANSPORT SYSTEM PERMEASE PROTEIN TAUC"/>
    <property type="match status" value="1"/>
</dbReference>
<evidence type="ECO:0000256" key="6">
    <source>
        <dbReference type="ARBA" id="ARBA00023136"/>
    </source>
</evidence>
<proteinExistence type="inferred from homology"/>
<accession>A0A1H1HDU0</accession>
<feature type="transmembrane region" description="Helical" evidence="7">
    <location>
        <begin position="172"/>
        <end position="193"/>
    </location>
</feature>
<comment type="subcellular location">
    <subcellularLocation>
        <location evidence="1 7">Cell membrane</location>
        <topology evidence="1 7">Multi-pass membrane protein</topology>
    </subcellularLocation>
</comment>
<feature type="transmembrane region" description="Helical" evidence="7">
    <location>
        <begin position="223"/>
        <end position="247"/>
    </location>
</feature>
<dbReference type="PROSITE" id="PS50928">
    <property type="entry name" value="ABC_TM1"/>
    <property type="match status" value="1"/>
</dbReference>
<evidence type="ECO:0000313" key="10">
    <source>
        <dbReference type="Proteomes" id="UP000199365"/>
    </source>
</evidence>
<keyword evidence="5 7" id="KW-1133">Transmembrane helix</keyword>
<dbReference type="GO" id="GO:0010438">
    <property type="term" value="P:cellular response to sulfur starvation"/>
    <property type="evidence" value="ECO:0007669"/>
    <property type="project" value="TreeGrafter"/>
</dbReference>
<dbReference type="STRING" id="157910.SAMN05445850_3486"/>
<dbReference type="Proteomes" id="UP000199365">
    <property type="component" value="Unassembled WGS sequence"/>
</dbReference>